<evidence type="ECO:0000259" key="1">
    <source>
        <dbReference type="Pfam" id="PF08327"/>
    </source>
</evidence>
<reference evidence="2" key="1">
    <citation type="submission" date="2021-01" db="EMBL/GenBank/DDBJ databases">
        <authorList>
            <consortium name="Genoscope - CEA"/>
            <person name="William W."/>
        </authorList>
    </citation>
    <scope>NUCLEOTIDE SEQUENCE</scope>
</reference>
<dbReference type="AlphaFoldDB" id="A0A8S1JXI3"/>
<protein>
    <recommendedName>
        <fullName evidence="1">Activator of Hsp90 ATPase homologue 1/2-like C-terminal domain-containing protein</fullName>
    </recommendedName>
</protein>
<evidence type="ECO:0000313" key="3">
    <source>
        <dbReference type="Proteomes" id="UP000688137"/>
    </source>
</evidence>
<accession>A0A8S1JXI3</accession>
<dbReference type="Pfam" id="PF08327">
    <property type="entry name" value="AHSA1"/>
    <property type="match status" value="1"/>
</dbReference>
<dbReference type="InterPro" id="IPR013538">
    <property type="entry name" value="ASHA1/2-like_C"/>
</dbReference>
<name>A0A8S1JXI3_PARPR</name>
<dbReference type="CDD" id="cd08892">
    <property type="entry name" value="SRPBCC_Aha1"/>
    <property type="match status" value="1"/>
</dbReference>
<dbReference type="Proteomes" id="UP000688137">
    <property type="component" value="Unassembled WGS sequence"/>
</dbReference>
<feature type="domain" description="Activator of Hsp90 ATPase homologue 1/2-like C-terminal" evidence="1">
    <location>
        <begin position="12"/>
        <end position="115"/>
    </location>
</feature>
<proteinExistence type="predicted"/>
<sequence>MDKLEFSIVWGVPSKVIYQALLDPFEIMQYTRAPAVVEAKEGGLYKIMEGRIEGVFNKLVENQEIQMTWKFNNWKQFSNVTLRLIEREDSCELKITQTNFPQDIDKVKLEDGWKNQIFIPMSKIRGYPIEDDD</sequence>
<dbReference type="EMBL" id="CAJJDM010000001">
    <property type="protein sequence ID" value="CAD8042918.1"/>
    <property type="molecule type" value="Genomic_DNA"/>
</dbReference>
<dbReference type="OMA" id="ITQTNFP"/>
<organism evidence="2 3">
    <name type="scientific">Paramecium primaurelia</name>
    <dbReference type="NCBI Taxonomy" id="5886"/>
    <lineage>
        <taxon>Eukaryota</taxon>
        <taxon>Sar</taxon>
        <taxon>Alveolata</taxon>
        <taxon>Ciliophora</taxon>
        <taxon>Intramacronucleata</taxon>
        <taxon>Oligohymenophorea</taxon>
        <taxon>Peniculida</taxon>
        <taxon>Parameciidae</taxon>
        <taxon>Paramecium</taxon>
    </lineage>
</organism>
<evidence type="ECO:0000313" key="2">
    <source>
        <dbReference type="EMBL" id="CAD8042918.1"/>
    </source>
</evidence>
<comment type="caution">
    <text evidence="2">The sequence shown here is derived from an EMBL/GenBank/DDBJ whole genome shotgun (WGS) entry which is preliminary data.</text>
</comment>
<gene>
    <name evidence="2" type="ORF">PPRIM_AZ9-3.1.T0040137</name>
</gene>
<keyword evidence="3" id="KW-1185">Reference proteome</keyword>